<feature type="domain" description="RCK C-terminal" evidence="8">
    <location>
        <begin position="204"/>
        <end position="289"/>
    </location>
</feature>
<feature type="transmembrane region" description="Helical" evidence="7">
    <location>
        <begin position="57"/>
        <end position="79"/>
    </location>
</feature>
<accession>A0A1Z5HXM6</accession>
<keyword evidence="2" id="KW-0813">Transport</keyword>
<keyword evidence="4" id="KW-0677">Repeat</keyword>
<reference evidence="10" key="1">
    <citation type="journal article" date="2017" name="Appl. Environ. Microbiol.">
        <title>Genomic Analysis of Calderihabitans maritimus KKC1, a Thermophilic, Hydrogenogenic, Carboxydotrophic Bacterium Isolated from Marine Sediment.</title>
        <authorList>
            <person name="Omae K."/>
            <person name="Yoneda Y."/>
            <person name="Fukuyama Y."/>
            <person name="Yoshida T."/>
            <person name="Sako Y."/>
        </authorList>
    </citation>
    <scope>NUCLEOTIDE SEQUENCE [LARGE SCALE GENOMIC DNA]</scope>
    <source>
        <strain evidence="10">KKC1</strain>
    </source>
</reference>
<evidence type="ECO:0000256" key="7">
    <source>
        <dbReference type="SAM" id="Phobius"/>
    </source>
</evidence>
<feature type="transmembrane region" description="Helical" evidence="7">
    <location>
        <begin position="474"/>
        <end position="494"/>
    </location>
</feature>
<evidence type="ECO:0000313" key="10">
    <source>
        <dbReference type="Proteomes" id="UP000197032"/>
    </source>
</evidence>
<dbReference type="InterPro" id="IPR031312">
    <property type="entry name" value="Na/sul_symport_CS"/>
</dbReference>
<feature type="transmembrane region" description="Helical" evidence="7">
    <location>
        <begin position="443"/>
        <end position="462"/>
    </location>
</feature>
<evidence type="ECO:0000256" key="2">
    <source>
        <dbReference type="ARBA" id="ARBA00022448"/>
    </source>
</evidence>
<dbReference type="SUPFAM" id="SSF116726">
    <property type="entry name" value="TrkA C-terminal domain-like"/>
    <property type="match status" value="2"/>
</dbReference>
<dbReference type="InterPro" id="IPR051679">
    <property type="entry name" value="DASS-Related_Transporters"/>
</dbReference>
<dbReference type="GO" id="GO:0006813">
    <property type="term" value="P:potassium ion transport"/>
    <property type="evidence" value="ECO:0007669"/>
    <property type="project" value="InterPro"/>
</dbReference>
<dbReference type="EMBL" id="BDGJ01000197">
    <property type="protein sequence ID" value="GAW94030.1"/>
    <property type="molecule type" value="Genomic_DNA"/>
</dbReference>
<dbReference type="Pfam" id="PF03600">
    <property type="entry name" value="CitMHS"/>
    <property type="match status" value="1"/>
</dbReference>
<feature type="transmembrane region" description="Helical" evidence="7">
    <location>
        <begin position="399"/>
        <end position="431"/>
    </location>
</feature>
<feature type="transmembrane region" description="Helical" evidence="7">
    <location>
        <begin position="30"/>
        <end position="51"/>
    </location>
</feature>
<gene>
    <name evidence="9" type="ORF">KKC1_31490</name>
</gene>
<evidence type="ECO:0000256" key="4">
    <source>
        <dbReference type="ARBA" id="ARBA00022737"/>
    </source>
</evidence>
<organism evidence="9 10">
    <name type="scientific">Calderihabitans maritimus</name>
    <dbReference type="NCBI Taxonomy" id="1246530"/>
    <lineage>
        <taxon>Bacteria</taxon>
        <taxon>Bacillati</taxon>
        <taxon>Bacillota</taxon>
        <taxon>Clostridia</taxon>
        <taxon>Neomoorellales</taxon>
        <taxon>Calderihabitantaceae</taxon>
        <taxon>Calderihabitans</taxon>
    </lineage>
</organism>
<dbReference type="GO" id="GO:0005886">
    <property type="term" value="C:plasma membrane"/>
    <property type="evidence" value="ECO:0007669"/>
    <property type="project" value="TreeGrafter"/>
</dbReference>
<feature type="domain" description="RCK C-terminal" evidence="8">
    <location>
        <begin position="297"/>
        <end position="381"/>
    </location>
</feature>
<protein>
    <submittedName>
        <fullName evidence="9">TrkA-C domain-containing protein</fullName>
    </submittedName>
</protein>
<name>A0A1Z5HXM6_9FIRM</name>
<dbReference type="GO" id="GO:0008324">
    <property type="term" value="F:monoatomic cation transmembrane transporter activity"/>
    <property type="evidence" value="ECO:0007669"/>
    <property type="project" value="InterPro"/>
</dbReference>
<feature type="transmembrane region" description="Helical" evidence="7">
    <location>
        <begin position="529"/>
        <end position="547"/>
    </location>
</feature>
<sequence>MSEAIFSIAIIIIMFALLITDTYEPVIIYFATLTVLITAGVITVEEALVGFTNEGMLTIAALFIIVGAVQKSGTIFNFVNRLFGKNTGGRKSQLKVMVPVTLLSAFINNTPIVAMFIPLVRNWALEHNVSPSKYLIPLSYASIFGGLLTLVGTSTNLIVSGLLEQYGEKGLGMFEITYIGLPLAVAGIFYLMNVGYKLLPDNEDLLESVKKRHREYLVEMTVQPHCKIIGKSVEKAGLRNLKGLFLVEIIRQGQSIAPVTPTEKIQSGDRLIFTGQVSTIVQLQSIDGLKLETSSDAYLDRFKNGQAQIVEAVVSESFPFLGKTIKESSFRSRYDAAVVAVLRNGERIRDKIGNIKLRPGDTLLLLTGKSFINLWGASKDFYLISKVQDYEPHNGKGNLAVIAFGAMILLATSNVLPLLHAAFLAVAVLLLSKSITLKEARKAVNWNALFIIALSLGIGNALTESGAADLIANALVSLMQGFGPLGLLFAIYLLTNILTEIIGHSAAAVMVFPVAHSGAMQMGIDPRPLAIAVAVAASASFATPVGYQTNLMVYGPGGYKFKDFLRVGLPLNLLFMVISVAVIPYIWPF</sequence>
<keyword evidence="3 7" id="KW-0812">Transmembrane</keyword>
<feature type="transmembrane region" description="Helical" evidence="7">
    <location>
        <begin position="567"/>
        <end position="587"/>
    </location>
</feature>
<dbReference type="PROSITE" id="PS01271">
    <property type="entry name" value="NA_SULFATE"/>
    <property type="match status" value="1"/>
</dbReference>
<dbReference type="RefSeq" id="WP_202820101.1">
    <property type="nucleotide sequence ID" value="NZ_BDGJ01000197.1"/>
</dbReference>
<dbReference type="InterPro" id="IPR036721">
    <property type="entry name" value="RCK_C_sf"/>
</dbReference>
<feature type="transmembrane region" description="Helical" evidence="7">
    <location>
        <begin position="171"/>
        <end position="192"/>
    </location>
</feature>
<evidence type="ECO:0000256" key="1">
    <source>
        <dbReference type="ARBA" id="ARBA00004141"/>
    </source>
</evidence>
<dbReference type="Proteomes" id="UP000197032">
    <property type="component" value="Unassembled WGS sequence"/>
</dbReference>
<proteinExistence type="predicted"/>
<evidence type="ECO:0000256" key="3">
    <source>
        <dbReference type="ARBA" id="ARBA00022692"/>
    </source>
</evidence>
<dbReference type="AlphaFoldDB" id="A0A1Z5HXM6"/>
<feature type="transmembrane region" description="Helical" evidence="7">
    <location>
        <begin position="501"/>
        <end position="523"/>
    </location>
</feature>
<dbReference type="Gene3D" id="3.30.70.1450">
    <property type="entry name" value="Regulator of K+ conductance, C-terminal domain"/>
    <property type="match status" value="2"/>
</dbReference>
<evidence type="ECO:0000256" key="5">
    <source>
        <dbReference type="ARBA" id="ARBA00022989"/>
    </source>
</evidence>
<dbReference type="InterPro" id="IPR006037">
    <property type="entry name" value="RCK_C"/>
</dbReference>
<feature type="transmembrane region" description="Helical" evidence="7">
    <location>
        <begin position="100"/>
        <end position="120"/>
    </location>
</feature>
<evidence type="ECO:0000259" key="8">
    <source>
        <dbReference type="PROSITE" id="PS51202"/>
    </source>
</evidence>
<dbReference type="InterPro" id="IPR004680">
    <property type="entry name" value="Cit_transptr-like_dom"/>
</dbReference>
<comment type="subcellular location">
    <subcellularLocation>
        <location evidence="1">Membrane</location>
        <topology evidence="1">Multi-pass membrane protein</topology>
    </subcellularLocation>
</comment>
<dbReference type="PANTHER" id="PTHR43652:SF2">
    <property type="entry name" value="BASIC AMINO ACID ANTIPORTER YFCC-RELATED"/>
    <property type="match status" value="1"/>
</dbReference>
<dbReference type="FunFam" id="3.30.70.1450:FF:000009">
    <property type="entry name" value="SLC13 family permease"/>
    <property type="match status" value="1"/>
</dbReference>
<feature type="transmembrane region" description="Helical" evidence="7">
    <location>
        <begin position="140"/>
        <end position="159"/>
    </location>
</feature>
<evidence type="ECO:0000256" key="6">
    <source>
        <dbReference type="ARBA" id="ARBA00023136"/>
    </source>
</evidence>
<feature type="transmembrane region" description="Helical" evidence="7">
    <location>
        <begin position="6"/>
        <end position="23"/>
    </location>
</feature>
<dbReference type="PANTHER" id="PTHR43652">
    <property type="entry name" value="BASIC AMINO ACID ANTIPORTER YFCC-RELATED"/>
    <property type="match status" value="1"/>
</dbReference>
<dbReference type="Pfam" id="PF02080">
    <property type="entry name" value="TrkA_C"/>
    <property type="match status" value="2"/>
</dbReference>
<keyword evidence="6 7" id="KW-0472">Membrane</keyword>
<dbReference type="PROSITE" id="PS51202">
    <property type="entry name" value="RCK_C"/>
    <property type="match status" value="2"/>
</dbReference>
<keyword evidence="10" id="KW-1185">Reference proteome</keyword>
<comment type="caution">
    <text evidence="9">The sequence shown here is derived from an EMBL/GenBank/DDBJ whole genome shotgun (WGS) entry which is preliminary data.</text>
</comment>
<keyword evidence="5 7" id="KW-1133">Transmembrane helix</keyword>
<evidence type="ECO:0000313" key="9">
    <source>
        <dbReference type="EMBL" id="GAW94030.1"/>
    </source>
</evidence>